<name>A0A1E7MVC2_KITAU</name>
<dbReference type="InterPro" id="IPR024747">
    <property type="entry name" value="Pyridox_Oxase-rel"/>
</dbReference>
<dbReference type="InterPro" id="IPR012349">
    <property type="entry name" value="Split_barrel_FMN-bd"/>
</dbReference>
<dbReference type="InterPro" id="IPR010982">
    <property type="entry name" value="Lambda_DNA-bd_dom_sf"/>
</dbReference>
<organism evidence="2 3">
    <name type="scientific">Kitasatospora aureofaciens</name>
    <name type="common">Streptomyces aureofaciens</name>
    <dbReference type="NCBI Taxonomy" id="1894"/>
    <lineage>
        <taxon>Bacteria</taxon>
        <taxon>Bacillati</taxon>
        <taxon>Actinomycetota</taxon>
        <taxon>Actinomycetes</taxon>
        <taxon>Kitasatosporales</taxon>
        <taxon>Streptomycetaceae</taxon>
        <taxon>Kitasatospora</taxon>
    </lineage>
</organism>
<feature type="domain" description="HTH cro/C1-type" evidence="1">
    <location>
        <begin position="15"/>
        <end position="70"/>
    </location>
</feature>
<dbReference type="Gene3D" id="1.10.260.40">
    <property type="entry name" value="lambda repressor-like DNA-binding domains"/>
    <property type="match status" value="1"/>
</dbReference>
<dbReference type="InterPro" id="IPR001387">
    <property type="entry name" value="Cro/C1-type_HTH"/>
</dbReference>
<dbReference type="Gene3D" id="2.30.110.10">
    <property type="entry name" value="Electron Transport, Fmn-binding Protein, Chain A"/>
    <property type="match status" value="1"/>
</dbReference>
<evidence type="ECO:0000313" key="3">
    <source>
        <dbReference type="Proteomes" id="UP000037395"/>
    </source>
</evidence>
<dbReference type="Pfam" id="PF12900">
    <property type="entry name" value="Pyridox_ox_2"/>
    <property type="match status" value="1"/>
</dbReference>
<dbReference type="SUPFAM" id="SSF50475">
    <property type="entry name" value="FMN-binding split barrel"/>
    <property type="match status" value="1"/>
</dbReference>
<evidence type="ECO:0000313" key="2">
    <source>
        <dbReference type="EMBL" id="OEV32377.1"/>
    </source>
</evidence>
<dbReference type="RefSeq" id="WP_037831108.1">
    <property type="nucleotide sequence ID" value="NZ_JBEZYR010000057.1"/>
</dbReference>
<sequence>MNQPSDPDPTAVARRVAERRERLGLSEEDLAHRAAMAPRYLAHLLEAGPVFDPGGFVRIAAALGATRDELLADGPDTPPGLGGPGPRPRLLHLTDAECWELVGSHGIGRIALPVRPGPAVHPVNYVVDRASFAYRTGDRTGTAPEEGAEVSLEVDRIDEFQGRGWTVLVIGPARYVDDPEERRHLDGLPGAAPWAGGDRPRWVRIRPAEISGRRLVTG</sequence>
<proteinExistence type="predicted"/>
<comment type="caution">
    <text evidence="2">The sequence shown here is derived from an EMBL/GenBank/DDBJ whole genome shotgun (WGS) entry which is preliminary data.</text>
</comment>
<dbReference type="EMBL" id="JPRF03000097">
    <property type="protein sequence ID" value="OEV32377.1"/>
    <property type="molecule type" value="Genomic_DNA"/>
</dbReference>
<dbReference type="SMART" id="SM00530">
    <property type="entry name" value="HTH_XRE"/>
    <property type="match status" value="1"/>
</dbReference>
<evidence type="ECO:0000259" key="1">
    <source>
        <dbReference type="SMART" id="SM00530"/>
    </source>
</evidence>
<dbReference type="Proteomes" id="UP000037395">
    <property type="component" value="Unassembled WGS sequence"/>
</dbReference>
<reference evidence="2" key="1">
    <citation type="submission" date="2016-08" db="EMBL/GenBank/DDBJ databases">
        <title>Sequencing, Assembly and Comparative Genomics of S. aureofaciens ATCC 10762.</title>
        <authorList>
            <person name="Gradnigo J.S."/>
            <person name="Johnson N."/>
            <person name="Somerville G.A."/>
        </authorList>
    </citation>
    <scope>NUCLEOTIDE SEQUENCE [LARGE SCALE GENOMIC DNA]</scope>
    <source>
        <strain evidence="2">ATCC 10762</strain>
    </source>
</reference>
<dbReference type="OrthoDB" id="7062584at2"/>
<accession>A0A1E7MVC2</accession>
<gene>
    <name evidence="2" type="ORF">HS99_0016905</name>
</gene>
<dbReference type="SUPFAM" id="SSF47413">
    <property type="entry name" value="lambda repressor-like DNA-binding domains"/>
    <property type="match status" value="1"/>
</dbReference>
<keyword evidence="3" id="KW-1185">Reference proteome</keyword>
<dbReference type="AlphaFoldDB" id="A0A1E7MVC2"/>
<dbReference type="GO" id="GO:0003677">
    <property type="term" value="F:DNA binding"/>
    <property type="evidence" value="ECO:0007669"/>
    <property type="project" value="InterPro"/>
</dbReference>
<protein>
    <recommendedName>
        <fullName evidence="1">HTH cro/C1-type domain-containing protein</fullName>
    </recommendedName>
</protein>